<evidence type="ECO:0000256" key="4">
    <source>
        <dbReference type="ARBA" id="ARBA00022980"/>
    </source>
</evidence>
<dbReference type="GO" id="GO:0019843">
    <property type="term" value="F:rRNA binding"/>
    <property type="evidence" value="ECO:0007669"/>
    <property type="project" value="UniProtKB-UniRule"/>
</dbReference>
<evidence type="ECO:0000256" key="5">
    <source>
        <dbReference type="ARBA" id="ARBA00023274"/>
    </source>
</evidence>
<evidence type="ECO:0000256" key="2">
    <source>
        <dbReference type="ARBA" id="ARBA00022730"/>
    </source>
</evidence>
<dbReference type="eggNOG" id="COG0261">
    <property type="taxonomic scope" value="Bacteria"/>
</dbReference>
<reference evidence="9" key="2">
    <citation type="submission" date="2012-03" db="EMBL/GenBank/DDBJ databases">
        <title>The complete genome sequence of the pioneer microbe on fresh volcanic deposit, Leptospirillum ferrooxidans strain C2-3.</title>
        <authorList>
            <person name="Fujimura R."/>
            <person name="Sato Y."/>
            <person name="Nishizawa T."/>
            <person name="Nanba K."/>
            <person name="Oshima K."/>
            <person name="Hattori M."/>
            <person name="Kamijo T."/>
            <person name="Ohta H."/>
        </authorList>
    </citation>
    <scope>NUCLEOTIDE SEQUENCE [LARGE SCALE GENOMIC DNA]</scope>
    <source>
        <strain evidence="9">C2-3</strain>
    </source>
</reference>
<proteinExistence type="inferred from homology"/>
<dbReference type="GO" id="GO:0003735">
    <property type="term" value="F:structural constituent of ribosome"/>
    <property type="evidence" value="ECO:0007669"/>
    <property type="project" value="InterPro"/>
</dbReference>
<dbReference type="RefSeq" id="WP_014448397.1">
    <property type="nucleotide sequence ID" value="NC_017094.1"/>
</dbReference>
<dbReference type="GO" id="GO:0005840">
    <property type="term" value="C:ribosome"/>
    <property type="evidence" value="ECO:0007669"/>
    <property type="project" value="UniProtKB-KW"/>
</dbReference>
<dbReference type="InterPro" id="IPR001787">
    <property type="entry name" value="Ribosomal_bL21"/>
</dbReference>
<evidence type="ECO:0000256" key="7">
    <source>
        <dbReference type="RuleBase" id="RU000562"/>
    </source>
</evidence>
<evidence type="ECO:0000256" key="6">
    <source>
        <dbReference type="HAMAP-Rule" id="MF_01363"/>
    </source>
</evidence>
<dbReference type="InterPro" id="IPR018258">
    <property type="entry name" value="Ribosomal_bL21_CS"/>
</dbReference>
<gene>
    <name evidence="6" type="primary">rplU</name>
    <name evidence="8" type="ordered locus">LFE_0176</name>
</gene>
<keyword evidence="9" id="KW-1185">Reference proteome</keyword>
<dbReference type="GO" id="GO:0006412">
    <property type="term" value="P:translation"/>
    <property type="evidence" value="ECO:0007669"/>
    <property type="project" value="UniProtKB-UniRule"/>
</dbReference>
<evidence type="ECO:0000313" key="8">
    <source>
        <dbReference type="EMBL" id="BAM05903.1"/>
    </source>
</evidence>
<dbReference type="PATRIC" id="fig|1162668.3.peg.208"/>
<dbReference type="SUPFAM" id="SSF141091">
    <property type="entry name" value="L21p-like"/>
    <property type="match status" value="1"/>
</dbReference>
<sequence>MAGFAVVRTGGKMYRVTPGQILVVEKIEGEGEVLLQEVLMVSDETGTVFAQGEKSIGVSVRAKILSQERDQKIIVFKKKKRKNYRRKQGHRQSVSRIRIEEIIRGA</sequence>
<evidence type="ECO:0000256" key="3">
    <source>
        <dbReference type="ARBA" id="ARBA00022884"/>
    </source>
</evidence>
<organism evidence="8 9">
    <name type="scientific">Leptospirillum ferrooxidans (strain C2-3)</name>
    <dbReference type="NCBI Taxonomy" id="1162668"/>
    <lineage>
        <taxon>Bacteria</taxon>
        <taxon>Pseudomonadati</taxon>
        <taxon>Nitrospirota</taxon>
        <taxon>Nitrospiria</taxon>
        <taxon>Nitrospirales</taxon>
        <taxon>Nitrospiraceae</taxon>
        <taxon>Leptospirillum</taxon>
    </lineage>
</organism>
<dbReference type="STRING" id="1162668.LFE_0176"/>
<keyword evidence="2 6" id="KW-0699">rRNA-binding</keyword>
<dbReference type="InterPro" id="IPR028909">
    <property type="entry name" value="bL21-like"/>
</dbReference>
<dbReference type="GO" id="GO:0005737">
    <property type="term" value="C:cytoplasm"/>
    <property type="evidence" value="ECO:0007669"/>
    <property type="project" value="UniProtKB-ARBA"/>
</dbReference>
<dbReference type="KEGG" id="lfc:LFE_0176"/>
<protein>
    <recommendedName>
        <fullName evidence="6">Large ribosomal subunit protein bL21</fullName>
    </recommendedName>
</protein>
<reference evidence="8 9" key="1">
    <citation type="journal article" date="2012" name="J. Bacteriol.">
        <title>Complete Genome Sequence of Leptospirillum ferrooxidans Strain C2-3, Isolated from a Fresh Volcanic Ash Deposit on the Island of Miyake, Japan.</title>
        <authorList>
            <person name="Fujimura R."/>
            <person name="Sato Y."/>
            <person name="Nishizawa T."/>
            <person name="Oshima K."/>
            <person name="Kim S.-W."/>
            <person name="Hattori M."/>
            <person name="Kamijo T."/>
            <person name="Ohta H."/>
        </authorList>
    </citation>
    <scope>NUCLEOTIDE SEQUENCE [LARGE SCALE GENOMIC DNA]</scope>
    <source>
        <strain evidence="8 9">C2-3</strain>
    </source>
</reference>
<evidence type="ECO:0000256" key="1">
    <source>
        <dbReference type="ARBA" id="ARBA00008563"/>
    </source>
</evidence>
<accession>I0IKV4</accession>
<name>I0IKV4_LEPFC</name>
<dbReference type="AlphaFoldDB" id="I0IKV4"/>
<dbReference type="GO" id="GO:1990904">
    <property type="term" value="C:ribonucleoprotein complex"/>
    <property type="evidence" value="ECO:0007669"/>
    <property type="project" value="UniProtKB-KW"/>
</dbReference>
<dbReference type="Pfam" id="PF00829">
    <property type="entry name" value="Ribosomal_L21p"/>
    <property type="match status" value="1"/>
</dbReference>
<dbReference type="InterPro" id="IPR036164">
    <property type="entry name" value="bL21-like_sf"/>
</dbReference>
<keyword evidence="3 6" id="KW-0694">RNA-binding</keyword>
<evidence type="ECO:0000313" key="9">
    <source>
        <dbReference type="Proteomes" id="UP000007382"/>
    </source>
</evidence>
<keyword evidence="5 6" id="KW-0687">Ribonucleoprotein</keyword>
<dbReference type="HAMAP" id="MF_01363">
    <property type="entry name" value="Ribosomal_bL21"/>
    <property type="match status" value="1"/>
</dbReference>
<dbReference type="HOGENOM" id="CLU_061463_3_2_0"/>
<dbReference type="PANTHER" id="PTHR21349:SF0">
    <property type="entry name" value="LARGE RIBOSOMAL SUBUNIT PROTEIN BL21M"/>
    <property type="match status" value="1"/>
</dbReference>
<dbReference type="EMBL" id="AP012342">
    <property type="protein sequence ID" value="BAM05903.1"/>
    <property type="molecule type" value="Genomic_DNA"/>
</dbReference>
<dbReference type="NCBIfam" id="TIGR00061">
    <property type="entry name" value="L21"/>
    <property type="match status" value="1"/>
</dbReference>
<comment type="subunit">
    <text evidence="6">Part of the 50S ribosomal subunit. Contacts protein L20.</text>
</comment>
<keyword evidence="4 6" id="KW-0689">Ribosomal protein</keyword>
<dbReference type="OrthoDB" id="9813334at2"/>
<dbReference type="Proteomes" id="UP000007382">
    <property type="component" value="Chromosome"/>
</dbReference>
<comment type="similarity">
    <text evidence="1 6 7">Belongs to the bacterial ribosomal protein bL21 family.</text>
</comment>
<dbReference type="PROSITE" id="PS01169">
    <property type="entry name" value="RIBOSOMAL_L21"/>
    <property type="match status" value="1"/>
</dbReference>
<comment type="function">
    <text evidence="6 7">This protein binds to 23S rRNA in the presence of protein L20.</text>
</comment>
<dbReference type="PANTHER" id="PTHR21349">
    <property type="entry name" value="50S RIBOSOMAL PROTEIN L21"/>
    <property type="match status" value="1"/>
</dbReference>